<dbReference type="PRINTS" id="PR00359">
    <property type="entry name" value="BP450"/>
</dbReference>
<evidence type="ECO:0000256" key="3">
    <source>
        <dbReference type="ARBA" id="ARBA00022723"/>
    </source>
</evidence>
<comment type="caution">
    <text evidence="7">The sequence shown here is derived from an EMBL/GenBank/DDBJ whole genome shotgun (WGS) entry which is preliminary data.</text>
</comment>
<keyword evidence="4" id="KW-0560">Oxidoreductase</keyword>
<keyword evidence="5" id="KW-0408">Iron</keyword>
<keyword evidence="6" id="KW-0503">Monooxygenase</keyword>
<keyword evidence="3" id="KW-0479">Metal-binding</keyword>
<dbReference type="PANTHER" id="PTHR46696">
    <property type="entry name" value="P450, PUTATIVE (EUROFUNG)-RELATED"/>
    <property type="match status" value="1"/>
</dbReference>
<dbReference type="PANTHER" id="PTHR46696:SF1">
    <property type="entry name" value="CYTOCHROME P450 YJIB-RELATED"/>
    <property type="match status" value="1"/>
</dbReference>
<dbReference type="RefSeq" id="WP_033247667.1">
    <property type="nucleotide sequence ID" value="NZ_JBIRUQ010000018.1"/>
</dbReference>
<evidence type="ECO:0000256" key="5">
    <source>
        <dbReference type="ARBA" id="ARBA00023004"/>
    </source>
</evidence>
<evidence type="ECO:0000313" key="8">
    <source>
        <dbReference type="Proteomes" id="UP001611263"/>
    </source>
</evidence>
<protein>
    <submittedName>
        <fullName evidence="7">Cytochrome P450</fullName>
    </submittedName>
</protein>
<evidence type="ECO:0000256" key="4">
    <source>
        <dbReference type="ARBA" id="ARBA00023002"/>
    </source>
</evidence>
<dbReference type="InterPro" id="IPR002397">
    <property type="entry name" value="Cyt_P450_B"/>
</dbReference>
<evidence type="ECO:0000256" key="2">
    <source>
        <dbReference type="ARBA" id="ARBA00022617"/>
    </source>
</evidence>
<organism evidence="7 8">
    <name type="scientific">Nocardia carnea</name>
    <dbReference type="NCBI Taxonomy" id="37328"/>
    <lineage>
        <taxon>Bacteria</taxon>
        <taxon>Bacillati</taxon>
        <taxon>Actinomycetota</taxon>
        <taxon>Actinomycetes</taxon>
        <taxon>Mycobacteriales</taxon>
        <taxon>Nocardiaceae</taxon>
        <taxon>Nocardia</taxon>
    </lineage>
</organism>
<proteinExistence type="inferred from homology"/>
<dbReference type="PROSITE" id="PS00086">
    <property type="entry name" value="CYTOCHROME_P450"/>
    <property type="match status" value="1"/>
</dbReference>
<accession>A0ABW7U062</accession>
<dbReference type="InterPro" id="IPR036396">
    <property type="entry name" value="Cyt_P450_sf"/>
</dbReference>
<dbReference type="EMBL" id="JBIRUQ010000018">
    <property type="protein sequence ID" value="MFI1465456.1"/>
    <property type="molecule type" value="Genomic_DNA"/>
</dbReference>
<dbReference type="Gene3D" id="1.10.630.10">
    <property type="entry name" value="Cytochrome P450"/>
    <property type="match status" value="1"/>
</dbReference>
<comment type="similarity">
    <text evidence="1">Belongs to the cytochrome P450 family.</text>
</comment>
<keyword evidence="2" id="KW-0349">Heme</keyword>
<dbReference type="GeneID" id="93508299"/>
<dbReference type="SUPFAM" id="SSF48264">
    <property type="entry name" value="Cytochrome P450"/>
    <property type="match status" value="1"/>
</dbReference>
<evidence type="ECO:0000313" key="7">
    <source>
        <dbReference type="EMBL" id="MFI1465456.1"/>
    </source>
</evidence>
<gene>
    <name evidence="7" type="ORF">ACH4WX_32515</name>
</gene>
<dbReference type="InterPro" id="IPR017972">
    <property type="entry name" value="Cyt_P450_CS"/>
</dbReference>
<dbReference type="Proteomes" id="UP001611263">
    <property type="component" value="Unassembled WGS sequence"/>
</dbReference>
<name>A0ABW7U062_9NOCA</name>
<sequence>MSPTPRTTGTAPIPHDFDEDRVQLYSPEFAAEPYRVYAQMRSRYGSLVPVDLSPGVPATLVIGYHTALRILNDPDRFPADPRVWETNIPAECPVKPMLEYRPNVLRTAGAEHARYRSPIASALGRVDLYRLHDTVEQIAIPLINTFCADGRCDVIKQYALPVTFATVNELLGCSPDLGQRVAAGMAALFDTVDAAAGASVLASALAELTAQKRATPGEDVTTRLIQHAAALDDLEMVQQLIPLYGAGIEPEQNLIANALLLMLTDERFAAGILGGSLSTRDAVHEVLFDDTPVANFCMSYPRQPIMIEETWLPAHQPVLISLAACNTDPAVRGAAITANRSHLAFGSGPHACPARAAAEIIAQVALDQLLDALPDMELGVPHDQLTWRPGPFHRALASLPVTFPPSPPVNPAPAHQVSAG</sequence>
<evidence type="ECO:0000256" key="6">
    <source>
        <dbReference type="ARBA" id="ARBA00023033"/>
    </source>
</evidence>
<keyword evidence="8" id="KW-1185">Reference proteome</keyword>
<reference evidence="7 8" key="1">
    <citation type="submission" date="2024-10" db="EMBL/GenBank/DDBJ databases">
        <title>The Natural Products Discovery Center: Release of the First 8490 Sequenced Strains for Exploring Actinobacteria Biosynthetic Diversity.</title>
        <authorList>
            <person name="Kalkreuter E."/>
            <person name="Kautsar S.A."/>
            <person name="Yang D."/>
            <person name="Bader C.D."/>
            <person name="Teijaro C.N."/>
            <person name="Fluegel L."/>
            <person name="Davis C.M."/>
            <person name="Simpson J.R."/>
            <person name="Lauterbach L."/>
            <person name="Steele A.D."/>
            <person name="Gui C."/>
            <person name="Meng S."/>
            <person name="Li G."/>
            <person name="Viehrig K."/>
            <person name="Ye F."/>
            <person name="Su P."/>
            <person name="Kiefer A.F."/>
            <person name="Nichols A."/>
            <person name="Cepeda A.J."/>
            <person name="Yan W."/>
            <person name="Fan B."/>
            <person name="Jiang Y."/>
            <person name="Adhikari A."/>
            <person name="Zheng C.-J."/>
            <person name="Schuster L."/>
            <person name="Cowan T.M."/>
            <person name="Smanski M.J."/>
            <person name="Chevrette M.G."/>
            <person name="De Carvalho L.P.S."/>
            <person name="Shen B."/>
        </authorList>
    </citation>
    <scope>NUCLEOTIDE SEQUENCE [LARGE SCALE GENOMIC DNA]</scope>
    <source>
        <strain evidence="7 8">NPDC020568</strain>
    </source>
</reference>
<evidence type="ECO:0000256" key="1">
    <source>
        <dbReference type="ARBA" id="ARBA00010617"/>
    </source>
</evidence>